<dbReference type="Proteomes" id="UP000521868">
    <property type="component" value="Unassembled WGS sequence"/>
</dbReference>
<evidence type="ECO:0000313" key="4">
    <source>
        <dbReference type="Proteomes" id="UP000521868"/>
    </source>
</evidence>
<evidence type="ECO:0000313" key="3">
    <source>
        <dbReference type="EMBL" id="NKE68102.1"/>
    </source>
</evidence>
<evidence type="ECO:0000259" key="2">
    <source>
        <dbReference type="PROSITE" id="PS51352"/>
    </source>
</evidence>
<keyword evidence="4" id="KW-1185">Reference proteome</keyword>
<dbReference type="RefSeq" id="WP_168109234.1">
    <property type="nucleotide sequence ID" value="NZ_VTOX01000009.1"/>
</dbReference>
<feature type="chain" id="PRO_5030743097" evidence="1">
    <location>
        <begin position="21"/>
        <end position="153"/>
    </location>
</feature>
<feature type="domain" description="Thioredoxin" evidence="2">
    <location>
        <begin position="18"/>
        <end position="152"/>
    </location>
</feature>
<feature type="signal peptide" evidence="1">
    <location>
        <begin position="1"/>
        <end position="20"/>
    </location>
</feature>
<dbReference type="InterPro" id="IPR036249">
    <property type="entry name" value="Thioredoxin-like_sf"/>
</dbReference>
<dbReference type="PROSITE" id="PS51352">
    <property type="entry name" value="THIOREDOXIN_2"/>
    <property type="match status" value="1"/>
</dbReference>
<protein>
    <submittedName>
        <fullName evidence="3">Thioredoxin family protein</fullName>
    </submittedName>
</protein>
<organism evidence="3 4">
    <name type="scientific">Ramlibacter lithotrophicus</name>
    <dbReference type="NCBI Taxonomy" id="2606681"/>
    <lineage>
        <taxon>Bacteria</taxon>
        <taxon>Pseudomonadati</taxon>
        <taxon>Pseudomonadota</taxon>
        <taxon>Betaproteobacteria</taxon>
        <taxon>Burkholderiales</taxon>
        <taxon>Comamonadaceae</taxon>
        <taxon>Ramlibacter</taxon>
    </lineage>
</organism>
<reference evidence="3 4" key="1">
    <citation type="journal article" date="2020" name="Nature">
        <title>Bacterial chemolithoautotrophy via manganese oxidation.</title>
        <authorList>
            <person name="Yu H."/>
            <person name="Leadbetter J.R."/>
        </authorList>
    </citation>
    <scope>NUCLEOTIDE SEQUENCE [LARGE SCALE GENOMIC DNA]</scope>
    <source>
        <strain evidence="3 4">RBP-1</strain>
    </source>
</reference>
<proteinExistence type="predicted"/>
<dbReference type="SUPFAM" id="SSF52833">
    <property type="entry name" value="Thioredoxin-like"/>
    <property type="match status" value="1"/>
</dbReference>
<dbReference type="Gene3D" id="3.40.30.10">
    <property type="entry name" value="Glutaredoxin"/>
    <property type="match status" value="1"/>
</dbReference>
<dbReference type="Pfam" id="PF13899">
    <property type="entry name" value="Thioredoxin_7"/>
    <property type="match status" value="1"/>
</dbReference>
<dbReference type="InterPro" id="IPR013766">
    <property type="entry name" value="Thioredoxin_domain"/>
</dbReference>
<evidence type="ECO:0000256" key="1">
    <source>
        <dbReference type="SAM" id="SignalP"/>
    </source>
</evidence>
<accession>A0A7X6DJ38</accession>
<comment type="caution">
    <text evidence="3">The sequence shown here is derived from an EMBL/GenBank/DDBJ whole genome shotgun (WGS) entry which is preliminary data.</text>
</comment>
<name>A0A7X6DJ38_9BURK</name>
<dbReference type="AlphaFoldDB" id="A0A7X6DJ38"/>
<keyword evidence="1" id="KW-0732">Signal</keyword>
<sequence>MVRSLFALVAAFLMLAGASAQSPLPQRFDAARDAAADLGTAVALAREQGKRVLVDVGGEWCSWCHILDRLIETDAQVRQLRDEHYVWLKVNFSPANRNEAVLSRWPKVTGYPHLFVLDERGALLHSQPTGELEAGKGYDREKVLAFLRRHRRP</sequence>
<dbReference type="EMBL" id="VTOX01000009">
    <property type="protein sequence ID" value="NKE68102.1"/>
    <property type="molecule type" value="Genomic_DNA"/>
</dbReference>
<gene>
    <name evidence="3" type="ORF">RAMLITH_19950</name>
</gene>